<proteinExistence type="predicted"/>
<name>A0A917RET9_9ACTN</name>
<accession>A0A917RET9</accession>
<protein>
    <submittedName>
        <fullName evidence="2">Uncharacterized protein</fullName>
    </submittedName>
</protein>
<reference evidence="2" key="1">
    <citation type="journal article" date="2014" name="Int. J. Syst. Evol. Microbiol.">
        <title>Complete genome sequence of Corynebacterium casei LMG S-19264T (=DSM 44701T), isolated from a smear-ripened cheese.</title>
        <authorList>
            <consortium name="US DOE Joint Genome Institute (JGI-PGF)"/>
            <person name="Walter F."/>
            <person name="Albersmeier A."/>
            <person name="Kalinowski J."/>
            <person name="Ruckert C."/>
        </authorList>
    </citation>
    <scope>NUCLEOTIDE SEQUENCE</scope>
    <source>
        <strain evidence="2">JCM 13064</strain>
    </source>
</reference>
<dbReference type="AlphaFoldDB" id="A0A917RET9"/>
<feature type="compositionally biased region" description="Basic residues" evidence="1">
    <location>
        <begin position="101"/>
        <end position="112"/>
    </location>
</feature>
<keyword evidence="3" id="KW-1185">Reference proteome</keyword>
<comment type="caution">
    <text evidence="2">The sequence shown here is derived from an EMBL/GenBank/DDBJ whole genome shotgun (WGS) entry which is preliminary data.</text>
</comment>
<organism evidence="2 3">
    <name type="scientific">Sphaerisporangium melleum</name>
    <dbReference type="NCBI Taxonomy" id="321316"/>
    <lineage>
        <taxon>Bacteria</taxon>
        <taxon>Bacillati</taxon>
        <taxon>Actinomycetota</taxon>
        <taxon>Actinomycetes</taxon>
        <taxon>Streptosporangiales</taxon>
        <taxon>Streptosporangiaceae</taxon>
        <taxon>Sphaerisporangium</taxon>
    </lineage>
</organism>
<sequence length="126" mass="12585">MTVTVPLSLFGTYTRDGNPATAGLSIPARSLAYTSRTAAFFAAPRSGPASACGDRPAFAAAVGDTVAAGVAPAPVRAPSPPQPEVTVTSPSATPAATSRRPAARHTLRRRRPGCPVPASPVPGPSA</sequence>
<dbReference type="Proteomes" id="UP000645217">
    <property type="component" value="Unassembled WGS sequence"/>
</dbReference>
<evidence type="ECO:0000313" key="2">
    <source>
        <dbReference type="EMBL" id="GGL04767.1"/>
    </source>
</evidence>
<feature type="compositionally biased region" description="Pro residues" evidence="1">
    <location>
        <begin position="114"/>
        <end position="126"/>
    </location>
</feature>
<evidence type="ECO:0000256" key="1">
    <source>
        <dbReference type="SAM" id="MobiDB-lite"/>
    </source>
</evidence>
<reference evidence="2" key="2">
    <citation type="submission" date="2020-09" db="EMBL/GenBank/DDBJ databases">
        <authorList>
            <person name="Sun Q."/>
            <person name="Ohkuma M."/>
        </authorList>
    </citation>
    <scope>NUCLEOTIDE SEQUENCE</scope>
    <source>
        <strain evidence="2">JCM 13064</strain>
    </source>
</reference>
<gene>
    <name evidence="2" type="ORF">GCM10007964_53700</name>
</gene>
<dbReference type="EMBL" id="BMNT01000032">
    <property type="protein sequence ID" value="GGL04767.1"/>
    <property type="molecule type" value="Genomic_DNA"/>
</dbReference>
<feature type="region of interest" description="Disordered" evidence="1">
    <location>
        <begin position="73"/>
        <end position="126"/>
    </location>
</feature>
<evidence type="ECO:0000313" key="3">
    <source>
        <dbReference type="Proteomes" id="UP000645217"/>
    </source>
</evidence>
<feature type="compositionally biased region" description="Low complexity" evidence="1">
    <location>
        <begin position="84"/>
        <end position="100"/>
    </location>
</feature>